<name>A0ABY5C5Q7_9LACO</name>
<protein>
    <submittedName>
        <fullName evidence="1">Uncharacterized protein</fullName>
    </submittedName>
</protein>
<evidence type="ECO:0000313" key="2">
    <source>
        <dbReference type="Proteomes" id="UP001057532"/>
    </source>
</evidence>
<gene>
    <name evidence="1" type="ORF">M8332_00860</name>
</gene>
<accession>A0ABY5C5Q7</accession>
<dbReference type="Proteomes" id="UP001057532">
    <property type="component" value="Chromosome"/>
</dbReference>
<reference evidence="1" key="1">
    <citation type="submission" date="2022-05" db="EMBL/GenBank/DDBJ databases">
        <authorList>
            <person name="Oliphant S.A."/>
            <person name="Watson-Haigh N.S."/>
            <person name="Sumby K.M."/>
            <person name="Gardner J.M."/>
            <person name="Jiranek V."/>
        </authorList>
    </citation>
    <scope>NUCLEOTIDE SEQUENCE</scope>
    <source>
        <strain evidence="1">Ru20-1</strain>
    </source>
</reference>
<organism evidence="1 2">
    <name type="scientific">Fructilactobacillus ixorae</name>
    <dbReference type="NCBI Taxonomy" id="1750535"/>
    <lineage>
        <taxon>Bacteria</taxon>
        <taxon>Bacillati</taxon>
        <taxon>Bacillota</taxon>
        <taxon>Bacilli</taxon>
        <taxon>Lactobacillales</taxon>
        <taxon>Lactobacillaceae</taxon>
        <taxon>Fructilactobacillus</taxon>
    </lineage>
</organism>
<proteinExistence type="predicted"/>
<dbReference type="EMBL" id="CP097478">
    <property type="protein sequence ID" value="USS93450.1"/>
    <property type="molecule type" value="Genomic_DNA"/>
</dbReference>
<evidence type="ECO:0000313" key="1">
    <source>
        <dbReference type="EMBL" id="USS93450.1"/>
    </source>
</evidence>
<dbReference type="RefSeq" id="WP_252780287.1">
    <property type="nucleotide sequence ID" value="NZ_CP097478.1"/>
</dbReference>
<keyword evidence="2" id="KW-1185">Reference proteome</keyword>
<sequence>METERWLLETLTELEAEAGPLPVTTSALLAATRAAVTQQAQRIDQAEAELDGRIWSPAQW</sequence>